<protein>
    <submittedName>
        <fullName evidence="2">Uncharacterized protein</fullName>
    </submittedName>
</protein>
<accession>A0A836AJ45</accession>
<evidence type="ECO:0000313" key="3">
    <source>
        <dbReference type="Proteomes" id="UP000664991"/>
    </source>
</evidence>
<reference evidence="2 3" key="1">
    <citation type="submission" date="2020-12" db="EMBL/GenBank/DDBJ databases">
        <title>De novo assembly of Tibetan sheep genome.</title>
        <authorList>
            <person name="Li X."/>
        </authorList>
    </citation>
    <scope>NUCLEOTIDE SEQUENCE [LARGE SCALE GENOMIC DNA]</scope>
    <source>
        <tissue evidence="2">Heart</tissue>
    </source>
</reference>
<dbReference type="AlphaFoldDB" id="A0A836AJ45"/>
<dbReference type="SUPFAM" id="SSF55129">
    <property type="entry name" value="Ribosomal protein L30p/L7e"/>
    <property type="match status" value="1"/>
</dbReference>
<organism evidence="2 3">
    <name type="scientific">Ovis aries</name>
    <name type="common">Sheep</name>
    <dbReference type="NCBI Taxonomy" id="9940"/>
    <lineage>
        <taxon>Eukaryota</taxon>
        <taxon>Metazoa</taxon>
        <taxon>Chordata</taxon>
        <taxon>Craniata</taxon>
        <taxon>Vertebrata</taxon>
        <taxon>Euteleostomi</taxon>
        <taxon>Mammalia</taxon>
        <taxon>Eutheria</taxon>
        <taxon>Laurasiatheria</taxon>
        <taxon>Artiodactyla</taxon>
        <taxon>Ruminantia</taxon>
        <taxon>Pecora</taxon>
        <taxon>Bovidae</taxon>
        <taxon>Caprinae</taxon>
        <taxon>Ovis</taxon>
    </lineage>
</organism>
<evidence type="ECO:0000313" key="2">
    <source>
        <dbReference type="EMBL" id="KAG5211842.1"/>
    </source>
</evidence>
<dbReference type="Proteomes" id="UP000664991">
    <property type="component" value="Unassembled WGS sequence"/>
</dbReference>
<evidence type="ECO:0000256" key="1">
    <source>
        <dbReference type="SAM" id="MobiDB-lite"/>
    </source>
</evidence>
<dbReference type="EMBL" id="JAEMGP010000003">
    <property type="protein sequence ID" value="KAG5211842.1"/>
    <property type="molecule type" value="Genomic_DNA"/>
</dbReference>
<name>A0A836AJ45_SHEEP</name>
<dbReference type="InterPro" id="IPR036919">
    <property type="entry name" value="Ribo_uL30_ferredoxin-like_sf"/>
</dbReference>
<feature type="region of interest" description="Disordered" evidence="1">
    <location>
        <begin position="64"/>
        <end position="88"/>
    </location>
</feature>
<proteinExistence type="predicted"/>
<comment type="caution">
    <text evidence="2">The sequence shown here is derived from an EMBL/GenBank/DDBJ whole genome shotgun (WGS) entry which is preliminary data.</text>
</comment>
<gene>
    <name evidence="2" type="ORF">JEQ12_014271</name>
</gene>
<sequence>MTEQRWGKFDVICLEEFIHKIALPGKNFQGISGFLCLFQLSVAHCATKNRVGFLKEAGSTGYGGKRNTQLTGQGDETRQLLPGGKVKM</sequence>